<protein>
    <submittedName>
        <fullName evidence="1">Uncharacterized protein</fullName>
    </submittedName>
</protein>
<organism evidence="1 2">
    <name type="scientific">Aliivibrio wodanis</name>
    <dbReference type="NCBI Taxonomy" id="80852"/>
    <lineage>
        <taxon>Bacteria</taxon>
        <taxon>Pseudomonadati</taxon>
        <taxon>Pseudomonadota</taxon>
        <taxon>Gammaproteobacteria</taxon>
        <taxon>Vibrionales</taxon>
        <taxon>Vibrionaceae</taxon>
        <taxon>Aliivibrio</taxon>
    </lineage>
</organism>
<evidence type="ECO:0000313" key="1">
    <source>
        <dbReference type="EMBL" id="CED57204.1"/>
    </source>
</evidence>
<name>A0A090ICH3_9GAMM</name>
<dbReference type="Proteomes" id="UP000032427">
    <property type="component" value="Chromosome 2"/>
</dbReference>
<dbReference type="STRING" id="80852.AWOD_II_0564"/>
<dbReference type="KEGG" id="awd:AWOD_II_0564"/>
<dbReference type="AlphaFoldDB" id="A0A090ICH3"/>
<evidence type="ECO:0000313" key="2">
    <source>
        <dbReference type="Proteomes" id="UP000032427"/>
    </source>
</evidence>
<keyword evidence="2" id="KW-1185">Reference proteome</keyword>
<reference evidence="2" key="1">
    <citation type="submission" date="2014-09" db="EMBL/GenBank/DDBJ databases">
        <authorList>
            <person name="Hjerde E."/>
        </authorList>
    </citation>
    <scope>NUCLEOTIDE SEQUENCE [LARGE SCALE GENOMIC DNA]</scope>
    <source>
        <strain evidence="2">06/09/139</strain>
    </source>
</reference>
<sequence>MTIDSEKFYQQKVAWLASQVNVDFPTPESVKGRDIYVNQVAINPEEYKSTPSDLSDTISVLQVTEHRLTIRWAMTVASQWKDETEYSHVLEFLTQIDLCDEYQLFVALDGMKPVAACLSQISENVMYVSDVVLTSNDININSFLSSVMEQQSNLTGDSFTSCIRK</sequence>
<dbReference type="EMBL" id="LN554847">
    <property type="protein sequence ID" value="CED57204.1"/>
    <property type="molecule type" value="Genomic_DNA"/>
</dbReference>
<dbReference type="PATRIC" id="fig|80852.17.peg.3336"/>
<proteinExistence type="predicted"/>
<gene>
    <name evidence="1" type="ORF">AWOD_II_0564</name>
</gene>
<accession>A0A090ICH3</accession>
<dbReference type="HOGENOM" id="CLU_131580_0_0_6"/>